<dbReference type="STRING" id="861298.SAMN04488136_1175"/>
<evidence type="ECO:0000313" key="3">
    <source>
        <dbReference type="Proteomes" id="UP000198854"/>
    </source>
</evidence>
<feature type="transmembrane region" description="Helical" evidence="1">
    <location>
        <begin position="20"/>
        <end position="36"/>
    </location>
</feature>
<keyword evidence="3" id="KW-1185">Reference proteome</keyword>
<sequence length="48" mass="5693">MSVRAHFVYKMFTNLLNESLFTYCVINIIVFVYQIIKLNPLKIINQKA</sequence>
<proteinExistence type="predicted"/>
<keyword evidence="1" id="KW-0472">Membrane</keyword>
<accession>A0A1G8CPI0</accession>
<name>A0A1G8CPI0_9VIBR</name>
<evidence type="ECO:0000256" key="1">
    <source>
        <dbReference type="SAM" id="Phobius"/>
    </source>
</evidence>
<evidence type="ECO:0000313" key="2">
    <source>
        <dbReference type="EMBL" id="SDH47282.1"/>
    </source>
</evidence>
<keyword evidence="1" id="KW-0812">Transmembrane</keyword>
<organism evidence="2 3">
    <name type="scientific">Vibrio xiamenensis</name>
    <dbReference type="NCBI Taxonomy" id="861298"/>
    <lineage>
        <taxon>Bacteria</taxon>
        <taxon>Pseudomonadati</taxon>
        <taxon>Pseudomonadota</taxon>
        <taxon>Gammaproteobacteria</taxon>
        <taxon>Vibrionales</taxon>
        <taxon>Vibrionaceae</taxon>
        <taxon>Vibrio</taxon>
    </lineage>
</organism>
<dbReference type="EMBL" id="FNDD01000017">
    <property type="protein sequence ID" value="SDH47282.1"/>
    <property type="molecule type" value="Genomic_DNA"/>
</dbReference>
<gene>
    <name evidence="2" type="ORF">SAMN04488136_1175</name>
</gene>
<keyword evidence="1" id="KW-1133">Transmembrane helix</keyword>
<protein>
    <submittedName>
        <fullName evidence="2">Uncharacterized protein</fullName>
    </submittedName>
</protein>
<reference evidence="2 3" key="1">
    <citation type="submission" date="2016-10" db="EMBL/GenBank/DDBJ databases">
        <authorList>
            <person name="de Groot N.N."/>
        </authorList>
    </citation>
    <scope>NUCLEOTIDE SEQUENCE [LARGE SCALE GENOMIC DNA]</scope>
    <source>
        <strain evidence="2 3">CGMCC 1.10228</strain>
    </source>
</reference>
<dbReference type="Proteomes" id="UP000198854">
    <property type="component" value="Unassembled WGS sequence"/>
</dbReference>
<dbReference type="AlphaFoldDB" id="A0A1G8CPI0"/>